<sequence>MRNIIRTFILPHMAEKPKYFRKLFTSFWLPALYDLWVWIGVLGHTKKLRENILKFIPQHPKVFIDLACGTGENSILLQRAYPASRVLALDLSERMLETARKKARKQQCAIEFSVQDATHTNYSAEIADCVTITFALHDLPRTQRKEVLKEAWKLLKPGGVFIVYDYHYPSNFFVRIPLFIQFFLVENKDAWEMLKENLELTLQEAGFRETKKAVYYKGLAQIVAGRK</sequence>
<feature type="domain" description="Methyltransferase" evidence="2">
    <location>
        <begin position="64"/>
        <end position="159"/>
    </location>
</feature>
<keyword evidence="1" id="KW-0472">Membrane</keyword>
<protein>
    <recommendedName>
        <fullName evidence="2">Methyltransferase domain-containing protein</fullName>
    </recommendedName>
</protein>
<keyword evidence="1" id="KW-0812">Transmembrane</keyword>
<evidence type="ECO:0000313" key="4">
    <source>
        <dbReference type="Proteomes" id="UP000176512"/>
    </source>
</evidence>
<evidence type="ECO:0000256" key="1">
    <source>
        <dbReference type="SAM" id="Phobius"/>
    </source>
</evidence>
<evidence type="ECO:0000313" key="3">
    <source>
        <dbReference type="EMBL" id="OGY53854.1"/>
    </source>
</evidence>
<dbReference type="CDD" id="cd02440">
    <property type="entry name" value="AdoMet_MTases"/>
    <property type="match status" value="1"/>
</dbReference>
<reference evidence="3 4" key="1">
    <citation type="journal article" date="2016" name="Nat. Commun.">
        <title>Thousands of microbial genomes shed light on interconnected biogeochemical processes in an aquifer system.</title>
        <authorList>
            <person name="Anantharaman K."/>
            <person name="Brown C.T."/>
            <person name="Hug L.A."/>
            <person name="Sharon I."/>
            <person name="Castelle C.J."/>
            <person name="Probst A.J."/>
            <person name="Thomas B.C."/>
            <person name="Singh A."/>
            <person name="Wilkins M.J."/>
            <person name="Karaoz U."/>
            <person name="Brodie E.L."/>
            <person name="Williams K.H."/>
            <person name="Hubbard S.S."/>
            <person name="Banfield J.F."/>
        </authorList>
    </citation>
    <scope>NUCLEOTIDE SEQUENCE [LARGE SCALE GENOMIC DNA]</scope>
</reference>
<dbReference type="PANTHER" id="PTHR43591">
    <property type="entry name" value="METHYLTRANSFERASE"/>
    <property type="match status" value="1"/>
</dbReference>
<dbReference type="Pfam" id="PF13649">
    <property type="entry name" value="Methyltransf_25"/>
    <property type="match status" value="1"/>
</dbReference>
<accession>A0A1G1YNH2</accession>
<dbReference type="AlphaFoldDB" id="A0A1G1YNH2"/>
<dbReference type="SUPFAM" id="SSF53335">
    <property type="entry name" value="S-adenosyl-L-methionine-dependent methyltransferases"/>
    <property type="match status" value="1"/>
</dbReference>
<dbReference type="InterPro" id="IPR041698">
    <property type="entry name" value="Methyltransf_25"/>
</dbReference>
<comment type="caution">
    <text evidence="3">The sequence shown here is derived from an EMBL/GenBank/DDBJ whole genome shotgun (WGS) entry which is preliminary data.</text>
</comment>
<dbReference type="EMBL" id="MHIP01000044">
    <property type="protein sequence ID" value="OGY53854.1"/>
    <property type="molecule type" value="Genomic_DNA"/>
</dbReference>
<dbReference type="Gene3D" id="3.40.50.150">
    <property type="entry name" value="Vaccinia Virus protein VP39"/>
    <property type="match status" value="1"/>
</dbReference>
<gene>
    <name evidence="3" type="ORF">A3A24_01180</name>
</gene>
<evidence type="ECO:0000259" key="2">
    <source>
        <dbReference type="Pfam" id="PF13649"/>
    </source>
</evidence>
<dbReference type="Proteomes" id="UP000176512">
    <property type="component" value="Unassembled WGS sequence"/>
</dbReference>
<proteinExistence type="predicted"/>
<dbReference type="InterPro" id="IPR029063">
    <property type="entry name" value="SAM-dependent_MTases_sf"/>
</dbReference>
<feature type="transmembrane region" description="Helical" evidence="1">
    <location>
        <begin position="20"/>
        <end position="39"/>
    </location>
</feature>
<dbReference type="PANTHER" id="PTHR43591:SF110">
    <property type="entry name" value="RHODANESE DOMAIN-CONTAINING PROTEIN"/>
    <property type="match status" value="1"/>
</dbReference>
<organism evidence="3 4">
    <name type="scientific">Candidatus Buchananbacteria bacterium RIFCSPLOWO2_01_FULL_46_12</name>
    <dbReference type="NCBI Taxonomy" id="1797546"/>
    <lineage>
        <taxon>Bacteria</taxon>
        <taxon>Candidatus Buchananiibacteriota</taxon>
    </lineage>
</organism>
<name>A0A1G1YNH2_9BACT</name>
<keyword evidence="1" id="KW-1133">Transmembrane helix</keyword>